<evidence type="ECO:0000256" key="3">
    <source>
        <dbReference type="ARBA" id="ARBA00012741"/>
    </source>
</evidence>
<feature type="domain" description="Glycosyl hydrolase family 31 C-terminal" evidence="11">
    <location>
        <begin position="692"/>
        <end position="785"/>
    </location>
</feature>
<dbReference type="GO" id="GO:0004558">
    <property type="term" value="F:alpha-1,4-glucosidase activity"/>
    <property type="evidence" value="ECO:0007669"/>
    <property type="project" value="UniProtKB-EC"/>
</dbReference>
<dbReference type="SUPFAM" id="SSF74650">
    <property type="entry name" value="Galactose mutarotase-like"/>
    <property type="match status" value="1"/>
</dbReference>
<evidence type="ECO:0000256" key="5">
    <source>
        <dbReference type="ARBA" id="ARBA00023180"/>
    </source>
</evidence>
<dbReference type="Pfam" id="PF13802">
    <property type="entry name" value="Gal_mutarotas_2"/>
    <property type="match status" value="1"/>
</dbReference>
<keyword evidence="13" id="KW-1185">Reference proteome</keyword>
<sequence>MAQIAKSLQEAIDDIIKPISNAVLPEKPTVLPEESTPHGSYKYETLPAWVGPTSLEGSLIGKTGHTTKYGPSIDRLKFEVGSVTPDIVRVKITDASQPRWEIPEQWVPIGRNILEKHRNSHKMDWDLAYDANNVDIGFAIIRSSDGFPLFDSRGCQISYCEHYMEITTQLPKDTYVFGMGEVTGPFLREQGRRYAFWARDAQTPLHENAYSSFPMFIGMNGGKAFGVHLHNSNALDMIYDDDKITYKVVGGVLDFFIFTGEYYEDVVRQYQLVTGFPSLPPYWAFGYHQCRWYYDTLSKFDEARKKNIEADIPVDVFWLDIDYMEQYKLFTLDPKRYPSFAQYVEKDMKKDNHKLVAILDPGIKCNVPDYKPWTRGCEMDIFIKNKKTGDNFIGKVWPGHVVFPDWVNPNILPYWKEMLEEWFKIMPVDGIWHDMNECSNFVNGDVRDGDEEAQKDEILIPTDEETVEEMAKAAAEGIELEDDGKRGAAKPKPLIAFDPEQKHSITNPPYSVNHGGDDWNLSARGISVDAYHYKGTTEFDLHNLFGHLNCAATYDSMLQIRPGTRPFILTRSAFAGTGRLASKWLGDNFSNWESMRYSIAGMLNMQIFGIPHIGADIGGFNGAPSEELLIRWFQLGSMYPFCRNHNMPNTPPQEAYVSKKVADVARTYLTLRYRLLPFWYTTFATICRIAGSVVQPVWAQYTPQKRGKEMEKVMKNANDCFLIGKDLLVVPVVTPGAKSVTTWIPSGVWYDLLSGSAIASHEDQWVELDAPLTKMPMLVHGGSIIPMHFNKSGKTTVDFRAGGFSLLVALDAYGHAKGNLYLDDGTHYDSKQSWIHITAELTNNTGRLVIETTSDEIFGYKPKHDDEYIIHEVVLMSVGVEPISLATNITLCGRLKYFVEV</sequence>
<dbReference type="EC" id="3.2.1.20" evidence="3"/>
<dbReference type="PROSITE" id="PS00129">
    <property type="entry name" value="GLYCOSYL_HYDROL_F31_1"/>
    <property type="match status" value="1"/>
</dbReference>
<comment type="catalytic activity">
    <reaction evidence="1">
        <text>Hydrolysis of terminal, non-reducing (1-&gt;4)-linked alpha-D-glucose residues with release of alpha-D-glucose.</text>
        <dbReference type="EC" id="3.2.1.20"/>
    </reaction>
</comment>
<evidence type="ECO:0000256" key="6">
    <source>
        <dbReference type="ARBA" id="ARBA00023295"/>
    </source>
</evidence>
<dbReference type="GO" id="GO:0005975">
    <property type="term" value="P:carbohydrate metabolic process"/>
    <property type="evidence" value="ECO:0007669"/>
    <property type="project" value="InterPro"/>
</dbReference>
<dbReference type="InterPro" id="IPR017853">
    <property type="entry name" value="GH"/>
</dbReference>
<feature type="domain" description="Glycoside hydrolase family 31 N-terminal" evidence="10">
    <location>
        <begin position="78"/>
        <end position="232"/>
    </location>
</feature>
<dbReference type="Gene3D" id="3.20.20.80">
    <property type="entry name" value="Glycosidases"/>
    <property type="match status" value="1"/>
</dbReference>
<feature type="domain" description="Glycoside hydrolase family 31 TIM barrel" evidence="9">
    <location>
        <begin position="277"/>
        <end position="681"/>
    </location>
</feature>
<organism evidence="12 13">
    <name type="scientific">Orbilia ellipsospora</name>
    <dbReference type="NCBI Taxonomy" id="2528407"/>
    <lineage>
        <taxon>Eukaryota</taxon>
        <taxon>Fungi</taxon>
        <taxon>Dikarya</taxon>
        <taxon>Ascomycota</taxon>
        <taxon>Pezizomycotina</taxon>
        <taxon>Orbiliomycetes</taxon>
        <taxon>Orbiliales</taxon>
        <taxon>Orbiliaceae</taxon>
        <taxon>Orbilia</taxon>
    </lineage>
</organism>
<evidence type="ECO:0000259" key="10">
    <source>
        <dbReference type="Pfam" id="PF13802"/>
    </source>
</evidence>
<dbReference type="InterPro" id="IPR030458">
    <property type="entry name" value="Glyco_hydro_31_AS"/>
</dbReference>
<keyword evidence="6 8" id="KW-0326">Glycosidase</keyword>
<evidence type="ECO:0000256" key="7">
    <source>
        <dbReference type="ARBA" id="ARBA00041343"/>
    </source>
</evidence>
<proteinExistence type="inferred from homology"/>
<dbReference type="SUPFAM" id="SSF51011">
    <property type="entry name" value="Glycosyl hydrolase domain"/>
    <property type="match status" value="1"/>
</dbReference>
<evidence type="ECO:0000313" key="13">
    <source>
        <dbReference type="Proteomes" id="UP001365542"/>
    </source>
</evidence>
<evidence type="ECO:0000313" key="12">
    <source>
        <dbReference type="EMBL" id="KAK6544511.1"/>
    </source>
</evidence>
<dbReference type="Pfam" id="PF01055">
    <property type="entry name" value="Glyco_hydro_31_2nd"/>
    <property type="match status" value="1"/>
</dbReference>
<dbReference type="Pfam" id="PF21365">
    <property type="entry name" value="Glyco_hydro_31_3rd"/>
    <property type="match status" value="1"/>
</dbReference>
<keyword evidence="4 8" id="KW-0378">Hydrolase</keyword>
<dbReference type="InterPro" id="IPR000322">
    <property type="entry name" value="Glyco_hydro_31_TIM"/>
</dbReference>
<reference evidence="12 13" key="1">
    <citation type="submission" date="2019-10" db="EMBL/GenBank/DDBJ databases">
        <authorList>
            <person name="Palmer J.M."/>
        </authorList>
    </citation>
    <scope>NUCLEOTIDE SEQUENCE [LARGE SCALE GENOMIC DNA]</scope>
    <source>
        <strain evidence="12 13">TWF694</strain>
    </source>
</reference>
<evidence type="ECO:0000259" key="9">
    <source>
        <dbReference type="Pfam" id="PF01055"/>
    </source>
</evidence>
<evidence type="ECO:0000256" key="8">
    <source>
        <dbReference type="RuleBase" id="RU361185"/>
    </source>
</evidence>
<dbReference type="AlphaFoldDB" id="A0AAV9XSF1"/>
<evidence type="ECO:0000259" key="11">
    <source>
        <dbReference type="Pfam" id="PF21365"/>
    </source>
</evidence>
<gene>
    <name evidence="12" type="ORF">TWF694_001203</name>
</gene>
<dbReference type="Gene3D" id="2.60.40.1180">
    <property type="entry name" value="Golgi alpha-mannosidase II"/>
    <property type="match status" value="2"/>
</dbReference>
<comment type="caution">
    <text evidence="12">The sequence shown here is derived from an EMBL/GenBank/DDBJ whole genome shotgun (WGS) entry which is preliminary data.</text>
</comment>
<dbReference type="EMBL" id="JAVHJO010000001">
    <property type="protein sequence ID" value="KAK6544511.1"/>
    <property type="molecule type" value="Genomic_DNA"/>
</dbReference>
<dbReference type="PANTHER" id="PTHR22762">
    <property type="entry name" value="ALPHA-GLUCOSIDASE"/>
    <property type="match status" value="1"/>
</dbReference>
<comment type="similarity">
    <text evidence="2 8">Belongs to the glycosyl hydrolase 31 family.</text>
</comment>
<evidence type="ECO:0000256" key="2">
    <source>
        <dbReference type="ARBA" id="ARBA00007806"/>
    </source>
</evidence>
<dbReference type="PANTHER" id="PTHR22762:SF133">
    <property type="entry name" value="P-TYPE DOMAIN-CONTAINING PROTEIN"/>
    <property type="match status" value="1"/>
</dbReference>
<protein>
    <recommendedName>
        <fullName evidence="3">alpha-glucosidase</fullName>
        <ecNumber evidence="3">3.2.1.20</ecNumber>
    </recommendedName>
    <alternativeName>
        <fullName evidence="7">Maltase</fullName>
    </alternativeName>
</protein>
<accession>A0AAV9XSF1</accession>
<dbReference type="Gene3D" id="2.60.40.1760">
    <property type="entry name" value="glycosyl hydrolase (family 31)"/>
    <property type="match status" value="1"/>
</dbReference>
<dbReference type="SUPFAM" id="SSF51445">
    <property type="entry name" value="(Trans)glycosidases"/>
    <property type="match status" value="1"/>
</dbReference>
<dbReference type="InterPro" id="IPR013780">
    <property type="entry name" value="Glyco_hydro_b"/>
</dbReference>
<dbReference type="GO" id="GO:0030246">
    <property type="term" value="F:carbohydrate binding"/>
    <property type="evidence" value="ECO:0007669"/>
    <property type="project" value="InterPro"/>
</dbReference>
<dbReference type="InterPro" id="IPR011013">
    <property type="entry name" value="Gal_mutarotase_sf_dom"/>
</dbReference>
<evidence type="ECO:0000256" key="1">
    <source>
        <dbReference type="ARBA" id="ARBA00001657"/>
    </source>
</evidence>
<evidence type="ECO:0000256" key="4">
    <source>
        <dbReference type="ARBA" id="ARBA00022801"/>
    </source>
</evidence>
<name>A0AAV9XSF1_9PEZI</name>
<keyword evidence="5" id="KW-0325">Glycoprotein</keyword>
<dbReference type="CDD" id="cd14752">
    <property type="entry name" value="GH31_N"/>
    <property type="match status" value="1"/>
</dbReference>
<dbReference type="InterPro" id="IPR025887">
    <property type="entry name" value="Glyco_hydro_31_N_dom"/>
</dbReference>
<dbReference type="InterPro" id="IPR048395">
    <property type="entry name" value="Glyco_hydro_31_C"/>
</dbReference>
<dbReference type="CDD" id="cd06602">
    <property type="entry name" value="GH31_MGAM_SI_GAA"/>
    <property type="match status" value="1"/>
</dbReference>
<dbReference type="Proteomes" id="UP001365542">
    <property type="component" value="Unassembled WGS sequence"/>
</dbReference>